<evidence type="ECO:0000313" key="3">
    <source>
        <dbReference type="EMBL" id="KAL1507505.1"/>
    </source>
</evidence>
<proteinExistence type="predicted"/>
<feature type="coiled-coil region" evidence="1">
    <location>
        <begin position="457"/>
        <end position="559"/>
    </location>
</feature>
<dbReference type="GO" id="GO:0048487">
    <property type="term" value="F:beta-tubulin binding"/>
    <property type="evidence" value="ECO:0007669"/>
    <property type="project" value="InterPro"/>
</dbReference>
<dbReference type="PANTHER" id="PTHR31432:SF0">
    <property type="entry name" value="INTRAFLAGELLAR TRANSPORT PROTEIN 74 HOMOLOG"/>
    <property type="match status" value="1"/>
</dbReference>
<dbReference type="GO" id="GO:0035735">
    <property type="term" value="P:intraciliary transport involved in cilium assembly"/>
    <property type="evidence" value="ECO:0007669"/>
    <property type="project" value="TreeGrafter"/>
</dbReference>
<dbReference type="GO" id="GO:0005929">
    <property type="term" value="C:cilium"/>
    <property type="evidence" value="ECO:0007669"/>
    <property type="project" value="TreeGrafter"/>
</dbReference>
<sequence length="609" mass="68564">MDRPSSRGGGVARPSSRGNPMAGAPPSTAALRLGTAGRPSTGTRAALGSRRGSGAVNMSGVGLTTSMNISERPVTQQGLSGIRTAGMGPSRQIQDNSYYLTILRAKNAEIMQEIETLKGQIEQGKKDNQAYGQLERKYESLTNDMRTLQGELADYNLLLDRTRAHREVDDVAAEAHALQNNNASDRHRVDEVFNHRSNLESQARDVEHQLARHHQALAQRLDEVDPAMKEHFIKLQTRQQILASQELPKRQADIHFFDEKMREMEVAVTRDPMRAKAARLRDEVNRLERKQQMLSEELDGPQLSESQQREMLLQKVKADNLDIAEAERVVAEHQEAIRRGRAQLSQLSNEMSEANDPKTQRFQELFAKDKEMSELIDTFDEKKAIEVKKLEATQEKVVGLLQAISRKMAQSENTGGMSEDKFNEMRSDLDFKQMQMDNSVSTSAKLEGELQRRKVELEKINTLDEKISLELQQLNEKMATMTSELATFKDLVSLKDNSAHRADELVRAKNAAEQQMGQAKAEEQQLKAEYEGIKAALAKDEVAIAIDELEQKMRHHEQTVYMLSEYIDTKGAETMFEPIAEECHATMAQINAETIRVLSEQSVFTASAY</sequence>
<comment type="caution">
    <text evidence="3">The sequence shown here is derived from an EMBL/GenBank/DDBJ whole genome shotgun (WGS) entry which is preliminary data.</text>
</comment>
<dbReference type="AlphaFoldDB" id="A0AB34IUB6"/>
<evidence type="ECO:0000313" key="4">
    <source>
        <dbReference type="Proteomes" id="UP001515480"/>
    </source>
</evidence>
<keyword evidence="4" id="KW-1185">Reference proteome</keyword>
<reference evidence="3 4" key="1">
    <citation type="journal article" date="2024" name="Science">
        <title>Giant polyketide synthase enzymes in the biosynthesis of giant marine polyether toxins.</title>
        <authorList>
            <person name="Fallon T.R."/>
            <person name="Shende V.V."/>
            <person name="Wierzbicki I.H."/>
            <person name="Pendleton A.L."/>
            <person name="Watervoot N.F."/>
            <person name="Auber R.P."/>
            <person name="Gonzalez D.J."/>
            <person name="Wisecaver J.H."/>
            <person name="Moore B.S."/>
        </authorList>
    </citation>
    <scope>NUCLEOTIDE SEQUENCE [LARGE SCALE GENOMIC DNA]</scope>
    <source>
        <strain evidence="3 4">12B1</strain>
    </source>
</reference>
<feature type="coiled-coil region" evidence="1">
    <location>
        <begin position="270"/>
        <end position="297"/>
    </location>
</feature>
<feature type="coiled-coil region" evidence="1">
    <location>
        <begin position="323"/>
        <end position="350"/>
    </location>
</feature>
<evidence type="ECO:0000256" key="2">
    <source>
        <dbReference type="SAM" id="MobiDB-lite"/>
    </source>
</evidence>
<dbReference type="PANTHER" id="PTHR31432">
    <property type="entry name" value="INTRAFLAGELLAR TRANSPORT PROTEIN 74 HOMOLOG"/>
    <property type="match status" value="1"/>
</dbReference>
<protein>
    <recommendedName>
        <fullName evidence="5">Intraflagellar transport protein 74 homolog</fullName>
    </recommendedName>
</protein>
<dbReference type="EMBL" id="JBGBPQ010000018">
    <property type="protein sequence ID" value="KAL1507505.1"/>
    <property type="molecule type" value="Genomic_DNA"/>
</dbReference>
<feature type="coiled-coil region" evidence="1">
    <location>
        <begin position="100"/>
        <end position="158"/>
    </location>
</feature>
<dbReference type="Proteomes" id="UP001515480">
    <property type="component" value="Unassembled WGS sequence"/>
</dbReference>
<accession>A0AB34IUB6</accession>
<evidence type="ECO:0000256" key="1">
    <source>
        <dbReference type="SAM" id="Coils"/>
    </source>
</evidence>
<evidence type="ECO:0008006" key="5">
    <source>
        <dbReference type="Google" id="ProtNLM"/>
    </source>
</evidence>
<keyword evidence="1" id="KW-0175">Coiled coil</keyword>
<dbReference type="Gene3D" id="1.10.287.1490">
    <property type="match status" value="1"/>
</dbReference>
<dbReference type="InterPro" id="IPR029602">
    <property type="entry name" value="IFT74"/>
</dbReference>
<dbReference type="GO" id="GO:0030992">
    <property type="term" value="C:intraciliary transport particle B"/>
    <property type="evidence" value="ECO:0007669"/>
    <property type="project" value="InterPro"/>
</dbReference>
<gene>
    <name evidence="3" type="ORF">AB1Y20_008340</name>
</gene>
<name>A0AB34IUB6_PRYPA</name>
<feature type="region of interest" description="Disordered" evidence="2">
    <location>
        <begin position="1"/>
        <end position="60"/>
    </location>
</feature>
<organism evidence="3 4">
    <name type="scientific">Prymnesium parvum</name>
    <name type="common">Toxic golden alga</name>
    <dbReference type="NCBI Taxonomy" id="97485"/>
    <lineage>
        <taxon>Eukaryota</taxon>
        <taxon>Haptista</taxon>
        <taxon>Haptophyta</taxon>
        <taxon>Prymnesiophyceae</taxon>
        <taxon>Prymnesiales</taxon>
        <taxon>Prymnesiaceae</taxon>
        <taxon>Prymnesium</taxon>
    </lineage>
</organism>